<dbReference type="InterPro" id="IPR029787">
    <property type="entry name" value="Nucleotide_cyclase"/>
</dbReference>
<dbReference type="Gene3D" id="3.30.70.1230">
    <property type="entry name" value="Nucleotide cyclase"/>
    <property type="match status" value="1"/>
</dbReference>
<dbReference type="EMBL" id="UINC01178863">
    <property type="protein sequence ID" value="SVD87251.1"/>
    <property type="molecule type" value="Genomic_DNA"/>
</dbReference>
<gene>
    <name evidence="1" type="ORF">METZ01_LOCUS440105</name>
</gene>
<dbReference type="AlphaFoldDB" id="A0A382YVV3"/>
<accession>A0A382YVV3</accession>
<proteinExistence type="predicted"/>
<organism evidence="1">
    <name type="scientific">marine metagenome</name>
    <dbReference type="NCBI Taxonomy" id="408172"/>
    <lineage>
        <taxon>unclassified sequences</taxon>
        <taxon>metagenomes</taxon>
        <taxon>ecological metagenomes</taxon>
    </lineage>
</organism>
<dbReference type="SUPFAM" id="SSF55073">
    <property type="entry name" value="Nucleotide cyclase"/>
    <property type="match status" value="1"/>
</dbReference>
<name>A0A382YVV3_9ZZZZ</name>
<sequence length="78" mass="8623">MERKLSTIFASDVVAFSKMMEENEEKTLETLGERRQVIDLVIADHHGKIFGEAGDSIIAEFGSPIKVTECAVQMAGHE</sequence>
<evidence type="ECO:0000313" key="1">
    <source>
        <dbReference type="EMBL" id="SVD87251.1"/>
    </source>
</evidence>
<evidence type="ECO:0008006" key="2">
    <source>
        <dbReference type="Google" id="ProtNLM"/>
    </source>
</evidence>
<reference evidence="1" key="1">
    <citation type="submission" date="2018-05" db="EMBL/GenBank/DDBJ databases">
        <authorList>
            <person name="Lanie J.A."/>
            <person name="Ng W.-L."/>
            <person name="Kazmierczak K.M."/>
            <person name="Andrzejewski T.M."/>
            <person name="Davidsen T.M."/>
            <person name="Wayne K.J."/>
            <person name="Tettelin H."/>
            <person name="Glass J.I."/>
            <person name="Rusch D."/>
            <person name="Podicherti R."/>
            <person name="Tsui H.-C.T."/>
            <person name="Winkler M.E."/>
        </authorList>
    </citation>
    <scope>NUCLEOTIDE SEQUENCE</scope>
</reference>
<protein>
    <recommendedName>
        <fullName evidence="2">Guanylate cyclase domain-containing protein</fullName>
    </recommendedName>
</protein>